<dbReference type="Pfam" id="PF11994">
    <property type="entry name" value="DUF3489"/>
    <property type="match status" value="1"/>
</dbReference>
<evidence type="ECO:0000313" key="2">
    <source>
        <dbReference type="EMBL" id="KGJ23607.1"/>
    </source>
</evidence>
<name>A0A099GM67_9RHOB</name>
<dbReference type="AlphaFoldDB" id="A0A099GM67"/>
<gene>
    <name evidence="2" type="ORF">IX56_01405</name>
</gene>
<proteinExistence type="predicted"/>
<comment type="caution">
    <text evidence="2">The sequence shown here is derived from an EMBL/GenBank/DDBJ whole genome shotgun (WGS) entry which is preliminary data.</text>
</comment>
<feature type="compositionally biased region" description="Low complexity" evidence="1">
    <location>
        <begin position="90"/>
        <end position="100"/>
    </location>
</feature>
<dbReference type="Proteomes" id="UP000029858">
    <property type="component" value="Unassembled WGS sequence"/>
</dbReference>
<dbReference type="RefSeq" id="WP_036706679.1">
    <property type="nucleotide sequence ID" value="NZ_JRKQ01000003.1"/>
</dbReference>
<evidence type="ECO:0000313" key="3">
    <source>
        <dbReference type="Proteomes" id="UP000029858"/>
    </source>
</evidence>
<accession>A0A099GM67</accession>
<organism evidence="2 3">
    <name type="scientific">Paracoccus sanguinis</name>
    <dbReference type="NCBI Taxonomy" id="1545044"/>
    <lineage>
        <taxon>Bacteria</taxon>
        <taxon>Pseudomonadati</taxon>
        <taxon>Pseudomonadota</taxon>
        <taxon>Alphaproteobacteria</taxon>
        <taxon>Rhodobacterales</taxon>
        <taxon>Paracoccaceae</taxon>
        <taxon>Paracoccus</taxon>
    </lineage>
</organism>
<reference evidence="2 3" key="1">
    <citation type="submission" date="2014-09" db="EMBL/GenBank/DDBJ databases">
        <authorList>
            <person name="McGinnis J.M."/>
            <person name="Wolfgang W.J."/>
        </authorList>
    </citation>
    <scope>NUCLEOTIDE SEQUENCE [LARGE SCALE GENOMIC DNA]</scope>
    <source>
        <strain evidence="2 3">5503</strain>
    </source>
</reference>
<dbReference type="InterPro" id="IPR021880">
    <property type="entry name" value="DUF3489"/>
</dbReference>
<dbReference type="EMBL" id="JRKQ01000003">
    <property type="protein sequence ID" value="KGJ23607.1"/>
    <property type="molecule type" value="Genomic_DNA"/>
</dbReference>
<protein>
    <recommendedName>
        <fullName evidence="4">DUF3489 domain-containing protein</fullName>
    </recommendedName>
</protein>
<feature type="region of interest" description="Disordered" evidence="1">
    <location>
        <begin position="89"/>
        <end position="126"/>
    </location>
</feature>
<sequence>MPQLSDTQALILSAAAQRPEHIALPLPESLRGGAAAKVVGTMLAKGFLQEVDADTRKGEPVWRETGDGQGVTLVATGVGLAAIGIETEDANTAPAGATDAATEEPAPDTPTEPKAAPKTRTPREGTKQATLIAMLRAPDGATIEEIMAATGWQSHTVRGAMAGALKKKLGLEVTSEKVENRGRVYKLPAA</sequence>
<evidence type="ECO:0000256" key="1">
    <source>
        <dbReference type="SAM" id="MobiDB-lite"/>
    </source>
</evidence>
<reference evidence="2 3" key="2">
    <citation type="submission" date="2014-10" db="EMBL/GenBank/DDBJ databases">
        <title>Paracoccus sanguinis sp. nov., isolated from clinical specimens of New York State patients.</title>
        <authorList>
            <person name="Mingle L.A."/>
            <person name="Cole J.A."/>
            <person name="Lapierre P."/>
            <person name="Musser K.A."/>
        </authorList>
    </citation>
    <scope>NUCLEOTIDE SEQUENCE [LARGE SCALE GENOMIC DNA]</scope>
    <source>
        <strain evidence="2 3">5503</strain>
    </source>
</reference>
<evidence type="ECO:0008006" key="4">
    <source>
        <dbReference type="Google" id="ProtNLM"/>
    </source>
</evidence>